<accession>A0ACB9DWX4</accession>
<gene>
    <name evidence="1" type="ORF">L2E82_22256</name>
</gene>
<name>A0ACB9DWX4_CICIN</name>
<keyword evidence="2" id="KW-1185">Reference proteome</keyword>
<dbReference type="EMBL" id="CM042012">
    <property type="protein sequence ID" value="KAI3751208.1"/>
    <property type="molecule type" value="Genomic_DNA"/>
</dbReference>
<organism evidence="1 2">
    <name type="scientific">Cichorium intybus</name>
    <name type="common">Chicory</name>
    <dbReference type="NCBI Taxonomy" id="13427"/>
    <lineage>
        <taxon>Eukaryota</taxon>
        <taxon>Viridiplantae</taxon>
        <taxon>Streptophyta</taxon>
        <taxon>Embryophyta</taxon>
        <taxon>Tracheophyta</taxon>
        <taxon>Spermatophyta</taxon>
        <taxon>Magnoliopsida</taxon>
        <taxon>eudicotyledons</taxon>
        <taxon>Gunneridae</taxon>
        <taxon>Pentapetalae</taxon>
        <taxon>asterids</taxon>
        <taxon>campanulids</taxon>
        <taxon>Asterales</taxon>
        <taxon>Asteraceae</taxon>
        <taxon>Cichorioideae</taxon>
        <taxon>Cichorieae</taxon>
        <taxon>Cichoriinae</taxon>
        <taxon>Cichorium</taxon>
    </lineage>
</organism>
<proteinExistence type="predicted"/>
<reference evidence="2" key="1">
    <citation type="journal article" date="2022" name="Mol. Ecol. Resour.">
        <title>The genomes of chicory, endive, great burdock and yacon provide insights into Asteraceae palaeo-polyploidization history and plant inulin production.</title>
        <authorList>
            <person name="Fan W."/>
            <person name="Wang S."/>
            <person name="Wang H."/>
            <person name="Wang A."/>
            <person name="Jiang F."/>
            <person name="Liu H."/>
            <person name="Zhao H."/>
            <person name="Xu D."/>
            <person name="Zhang Y."/>
        </authorList>
    </citation>
    <scope>NUCLEOTIDE SEQUENCE [LARGE SCALE GENOMIC DNA]</scope>
    <source>
        <strain evidence="2">cv. Punajuju</strain>
    </source>
</reference>
<dbReference type="Proteomes" id="UP001055811">
    <property type="component" value="Linkage Group LG04"/>
</dbReference>
<protein>
    <submittedName>
        <fullName evidence="1">Uncharacterized protein</fullName>
    </submittedName>
</protein>
<evidence type="ECO:0000313" key="2">
    <source>
        <dbReference type="Proteomes" id="UP001055811"/>
    </source>
</evidence>
<reference evidence="1 2" key="2">
    <citation type="journal article" date="2022" name="Mol. Ecol. Resour.">
        <title>The genomes of chicory, endive, great burdock and yacon provide insights into Asteraceae paleo-polyploidization history and plant inulin production.</title>
        <authorList>
            <person name="Fan W."/>
            <person name="Wang S."/>
            <person name="Wang H."/>
            <person name="Wang A."/>
            <person name="Jiang F."/>
            <person name="Liu H."/>
            <person name="Zhao H."/>
            <person name="Xu D."/>
            <person name="Zhang Y."/>
        </authorList>
    </citation>
    <scope>NUCLEOTIDE SEQUENCE [LARGE SCALE GENOMIC DNA]</scope>
    <source>
        <strain evidence="2">cv. Punajuju</strain>
        <tissue evidence="1">Leaves</tissue>
    </source>
</reference>
<evidence type="ECO:0000313" key="1">
    <source>
        <dbReference type="EMBL" id="KAI3751208.1"/>
    </source>
</evidence>
<comment type="caution">
    <text evidence="1">The sequence shown here is derived from an EMBL/GenBank/DDBJ whole genome shotgun (WGS) entry which is preliminary data.</text>
</comment>
<sequence>MSVKFPKEMTSAAGGILLCVTTAEHGGSDKGSEVMGREVRRGTDVCYTANRFVIGGDQMEKGSVWVSYDHQFCRRCHLQNRVIVADDGNMKKKQEAQQWGTMYWKRENKKLYVSLGKIKVSENVSGSHWRHRRCSSI</sequence>